<feature type="domain" description="Integrase catalytic" evidence="2">
    <location>
        <begin position="168"/>
        <end position="330"/>
    </location>
</feature>
<evidence type="ECO:0000313" key="4">
    <source>
        <dbReference type="Proteomes" id="UP001143545"/>
    </source>
</evidence>
<organism evidence="3 4">
    <name type="scientific">Neptunitalea chrysea</name>
    <dbReference type="NCBI Taxonomy" id="1647581"/>
    <lineage>
        <taxon>Bacteria</taxon>
        <taxon>Pseudomonadati</taxon>
        <taxon>Bacteroidota</taxon>
        <taxon>Flavobacteriia</taxon>
        <taxon>Flavobacteriales</taxon>
        <taxon>Flavobacteriaceae</taxon>
        <taxon>Neptunitalea</taxon>
    </lineage>
</organism>
<reference evidence="3" key="1">
    <citation type="submission" date="2022-07" db="EMBL/GenBank/DDBJ databases">
        <title>Taxonomy of Novel Oxalotrophic and Methylotrophic Bacteria.</title>
        <authorList>
            <person name="Sahin N."/>
            <person name="Tani A."/>
        </authorList>
    </citation>
    <scope>NUCLEOTIDE SEQUENCE</scope>
    <source>
        <strain evidence="3">AM327</strain>
    </source>
</reference>
<dbReference type="InterPro" id="IPR001584">
    <property type="entry name" value="Integrase_cat-core"/>
</dbReference>
<dbReference type="InterPro" id="IPR025246">
    <property type="entry name" value="IS30-like_HTH"/>
</dbReference>
<dbReference type="AlphaFoldDB" id="A0A9W6EVL7"/>
<dbReference type="PANTHER" id="PTHR10948:SF23">
    <property type="entry name" value="TRANSPOSASE INSI FOR INSERTION SEQUENCE ELEMENT IS30A-RELATED"/>
    <property type="match status" value="1"/>
</dbReference>
<dbReference type="InterPro" id="IPR038116">
    <property type="entry name" value="TrpR-like_sf"/>
</dbReference>
<comment type="caution">
    <text evidence="3">The sequence shown here is derived from an EMBL/GenBank/DDBJ whole genome shotgun (WGS) entry which is preliminary data.</text>
</comment>
<keyword evidence="4" id="KW-1185">Reference proteome</keyword>
<dbReference type="GO" id="GO:0003676">
    <property type="term" value="F:nucleic acid binding"/>
    <property type="evidence" value="ECO:0007669"/>
    <property type="project" value="InterPro"/>
</dbReference>
<dbReference type="RefSeq" id="WP_281754083.1">
    <property type="nucleotide sequence ID" value="NZ_BRVP01000010.1"/>
</dbReference>
<dbReference type="InterPro" id="IPR053392">
    <property type="entry name" value="Transposase_IS30-like"/>
</dbReference>
<evidence type="ECO:0000259" key="2">
    <source>
        <dbReference type="PROSITE" id="PS50994"/>
    </source>
</evidence>
<dbReference type="PROSITE" id="PS50994">
    <property type="entry name" value="INTEGRASE"/>
    <property type="match status" value="1"/>
</dbReference>
<accession>A0A9W6EVL7</accession>
<dbReference type="GO" id="GO:0005829">
    <property type="term" value="C:cytosol"/>
    <property type="evidence" value="ECO:0007669"/>
    <property type="project" value="TreeGrafter"/>
</dbReference>
<dbReference type="GO" id="GO:0015074">
    <property type="term" value="P:DNA integration"/>
    <property type="evidence" value="ECO:0007669"/>
    <property type="project" value="InterPro"/>
</dbReference>
<dbReference type="NCBIfam" id="NF033563">
    <property type="entry name" value="transpos_IS30"/>
    <property type="match status" value="1"/>
</dbReference>
<keyword evidence="1" id="KW-0233">DNA recombination</keyword>
<dbReference type="GO" id="GO:0006310">
    <property type="term" value="P:DNA recombination"/>
    <property type="evidence" value="ECO:0007669"/>
    <property type="project" value="UniProtKB-KW"/>
</dbReference>
<dbReference type="SUPFAM" id="SSF53098">
    <property type="entry name" value="Ribonuclease H-like"/>
    <property type="match status" value="1"/>
</dbReference>
<dbReference type="EMBL" id="BRVP01000010">
    <property type="protein sequence ID" value="GLB52657.1"/>
    <property type="molecule type" value="Genomic_DNA"/>
</dbReference>
<name>A0A9W6EVL7_9FLAO</name>
<dbReference type="PANTHER" id="PTHR10948">
    <property type="entry name" value="TRANSPOSASE"/>
    <property type="match status" value="1"/>
</dbReference>
<dbReference type="InterPro" id="IPR036397">
    <property type="entry name" value="RNaseH_sf"/>
</dbReference>
<dbReference type="GO" id="GO:0004803">
    <property type="term" value="F:transposase activity"/>
    <property type="evidence" value="ECO:0007669"/>
    <property type="project" value="TreeGrafter"/>
</dbReference>
<dbReference type="Pfam" id="PF13936">
    <property type="entry name" value="HTH_38"/>
    <property type="match status" value="1"/>
</dbReference>
<dbReference type="Pfam" id="PF00665">
    <property type="entry name" value="rve"/>
    <property type="match status" value="1"/>
</dbReference>
<dbReference type="InterPro" id="IPR051917">
    <property type="entry name" value="Transposase-Integrase"/>
</dbReference>
<dbReference type="GO" id="GO:0032196">
    <property type="term" value="P:transposition"/>
    <property type="evidence" value="ECO:0007669"/>
    <property type="project" value="TreeGrafter"/>
</dbReference>
<proteinExistence type="predicted"/>
<gene>
    <name evidence="3" type="primary">insI1</name>
    <name evidence="3" type="ORF">NBRC110019_16970</name>
</gene>
<dbReference type="InterPro" id="IPR012337">
    <property type="entry name" value="RNaseH-like_sf"/>
</dbReference>
<dbReference type="Gene3D" id="3.30.420.10">
    <property type="entry name" value="Ribonuclease H-like superfamily/Ribonuclease H"/>
    <property type="match status" value="1"/>
</dbReference>
<evidence type="ECO:0000256" key="1">
    <source>
        <dbReference type="ARBA" id="ARBA00023172"/>
    </source>
</evidence>
<sequence>MNTNKHKRLSLKERVIIQTLLEENKSKSFIAKKLNRSRSTITREVNKWVSDPSDKYDASLTDWLAKDDYLNKRNLDKIETYSLLRFYVYKRLLKNWSPEQISGRIKIDFPNDSVMTISHEAIYMHIYSHPQARLNKKLIKLLPYQKSRRRKPKPRRKKGSKIKDQINISQRPKHIENRKEIGHWEGDLVIGKAQKSAIGTIVERKSRYTLIIPVKDRTSKSVTRAFAKELNRLDKQLLKTMTYDNGTEMADHKWLAENTGIDIYFANPYASWERGTNENTNGLIRRFLPKKTDFKNINNNQLKIIQYKLNNGPRKVLGYKTPLEVIAQNSV</sequence>
<dbReference type="Gene3D" id="1.10.1270.10">
    <property type="entry name" value="TrpR-like"/>
    <property type="match status" value="1"/>
</dbReference>
<evidence type="ECO:0000313" key="3">
    <source>
        <dbReference type="EMBL" id="GLB52657.1"/>
    </source>
</evidence>
<dbReference type="Proteomes" id="UP001143545">
    <property type="component" value="Unassembled WGS sequence"/>
</dbReference>
<protein>
    <submittedName>
        <fullName evidence="3">Transposase InsI for insertion sequence element IS30A</fullName>
    </submittedName>
</protein>